<dbReference type="PATRIC" id="fig|264450.4.peg.2046"/>
<sequence>MFNAFGGEPVNEPFHKIKTIMQPSTTAFTRDVFYKVMIKRCGI</sequence>
<organism evidence="1 2">
    <name type="scientific">Pseudomonas syringae pv. castaneae</name>
    <dbReference type="NCBI Taxonomy" id="264450"/>
    <lineage>
        <taxon>Bacteria</taxon>
        <taxon>Pseudomonadati</taxon>
        <taxon>Pseudomonadota</taxon>
        <taxon>Gammaproteobacteria</taxon>
        <taxon>Pseudomonadales</taxon>
        <taxon>Pseudomonadaceae</taxon>
        <taxon>Pseudomonas</taxon>
        <taxon>Pseudomonas syringae</taxon>
    </lineage>
</organism>
<evidence type="ECO:0000313" key="2">
    <source>
        <dbReference type="Proteomes" id="UP000050381"/>
    </source>
</evidence>
<gene>
    <name evidence="1" type="ORF">ALO79_01692</name>
</gene>
<dbReference type="EMBL" id="LJQD01000122">
    <property type="protein sequence ID" value="KPW98225.1"/>
    <property type="molecule type" value="Genomic_DNA"/>
</dbReference>
<evidence type="ECO:0000313" key="1">
    <source>
        <dbReference type="EMBL" id="KPW98225.1"/>
    </source>
</evidence>
<comment type="caution">
    <text evidence="1">The sequence shown here is derived from an EMBL/GenBank/DDBJ whole genome shotgun (WGS) entry which is preliminary data.</text>
</comment>
<proteinExistence type="predicted"/>
<dbReference type="Proteomes" id="UP000050381">
    <property type="component" value="Unassembled WGS sequence"/>
</dbReference>
<accession>A0A0P9N023</accession>
<dbReference type="AlphaFoldDB" id="A0A0P9N023"/>
<protein>
    <submittedName>
        <fullName evidence="1">Uncharacterized protein</fullName>
    </submittedName>
</protein>
<name>A0A0P9N023_PSESX</name>
<reference evidence="1 2" key="1">
    <citation type="submission" date="2015-09" db="EMBL/GenBank/DDBJ databases">
        <title>Genome announcement of multiple Pseudomonas syringae strains.</title>
        <authorList>
            <person name="Thakur S."/>
            <person name="Wang P.W."/>
            <person name="Gong Y."/>
            <person name="Weir B.S."/>
            <person name="Guttman D.S."/>
        </authorList>
    </citation>
    <scope>NUCLEOTIDE SEQUENCE [LARGE SCALE GENOMIC DNA]</scope>
    <source>
        <strain evidence="1 2">ICMP9419</strain>
    </source>
</reference>